<evidence type="ECO:0000259" key="2">
    <source>
        <dbReference type="Pfam" id="PF00149"/>
    </source>
</evidence>
<accession>A0A226EX19</accession>
<dbReference type="OrthoDB" id="27234at2759"/>
<dbReference type="OMA" id="THIXDSA"/>
<gene>
    <name evidence="4" type="ORF">Fcan01_02932</name>
</gene>
<feature type="transmembrane region" description="Helical" evidence="1">
    <location>
        <begin position="5"/>
        <end position="23"/>
    </location>
</feature>
<sequence>MSKIVTVFIIVYIVSVAIFLGKVKDVITVSIANDGVKALYNKSYFNGKTTEGRNTKMLPIGENYAHILIFLQISDIHLSMFQDPGRILAFREFCNTTIDTIKPVVVIASGDLTDGKYEDGMRTKEFEEEWIIYNQTLHENGVLNKTLWLDMKGNHDNFNVHKHESGLYGKYSVQGQRQNGSYLHTVVPYSEKKWSNPSEKYSFIAVNAGLRPGPKAPWNFYGKVSEQEFVRLEEFEKIGRASNGTIWFGHYPTSFIITKTNQNIRNLMSQAAAYLCGHLHTAYGMAEHMYTVQHSGLLELELADFKISRRFRVCVFDHGVFTFTDVEHNVWPIILVTNPKNVLFNNPADLDVAKKSTHIRILVFSPAKIQSVTVQIDDGERSECRHINGPLYVLKWNPSIYLEGMHEITISASDETGRKFVTSHFFAFDDSSMSFSFLGRLALMINAVSLPYGLYFAASIATVLPLIGLRILHKLVKCHYISLRGITSGLGECGTAILRGFWVTATVNKLFIPLVILPMYLTLGPWSFDYLLDGSRGVAFAWGTFVEETFLPAAFSYVFDGCVQIFWFHIPFVCILSVCVDKRFRLLCWKEPNLSPFWNNVPLIILVVGQVLIASAVATCTGQHILFLGYLQKYSLVYGALLWFFSARLQRIHFRDAEAVWISPCRGRFIPQDQLFPSYSQETNDHES</sequence>
<dbReference type="GO" id="GO:0016787">
    <property type="term" value="F:hydrolase activity"/>
    <property type="evidence" value="ECO:0007669"/>
    <property type="project" value="InterPro"/>
</dbReference>
<comment type="caution">
    <text evidence="4">The sequence shown here is derived from an EMBL/GenBank/DDBJ whole genome shotgun (WGS) entry which is preliminary data.</text>
</comment>
<evidence type="ECO:0000256" key="1">
    <source>
        <dbReference type="SAM" id="Phobius"/>
    </source>
</evidence>
<dbReference type="PANTHER" id="PTHR14795:SF0">
    <property type="entry name" value="TRANSMEMBRANE PROTEIN 62"/>
    <property type="match status" value="1"/>
</dbReference>
<keyword evidence="1" id="KW-1133">Transmembrane helix</keyword>
<feature type="transmembrane region" description="Helical" evidence="1">
    <location>
        <begin position="601"/>
        <end position="619"/>
    </location>
</feature>
<keyword evidence="1" id="KW-0472">Membrane</keyword>
<organism evidence="4 5">
    <name type="scientific">Folsomia candida</name>
    <name type="common">Springtail</name>
    <dbReference type="NCBI Taxonomy" id="158441"/>
    <lineage>
        <taxon>Eukaryota</taxon>
        <taxon>Metazoa</taxon>
        <taxon>Ecdysozoa</taxon>
        <taxon>Arthropoda</taxon>
        <taxon>Hexapoda</taxon>
        <taxon>Collembola</taxon>
        <taxon>Entomobryomorpha</taxon>
        <taxon>Isotomoidea</taxon>
        <taxon>Isotomidae</taxon>
        <taxon>Proisotominae</taxon>
        <taxon>Folsomia</taxon>
    </lineage>
</organism>
<reference evidence="4 5" key="1">
    <citation type="submission" date="2015-12" db="EMBL/GenBank/DDBJ databases">
        <title>The genome of Folsomia candida.</title>
        <authorList>
            <person name="Faddeeva A."/>
            <person name="Derks M.F."/>
            <person name="Anvar Y."/>
            <person name="Smit S."/>
            <person name="Van Straalen N."/>
            <person name="Roelofs D."/>
        </authorList>
    </citation>
    <scope>NUCLEOTIDE SEQUENCE [LARGE SCALE GENOMIC DNA]</scope>
    <source>
        <strain evidence="4 5">VU population</strain>
        <tissue evidence="4">Whole body</tissue>
    </source>
</reference>
<keyword evidence="5" id="KW-1185">Reference proteome</keyword>
<dbReference type="Gene3D" id="3.60.21.10">
    <property type="match status" value="1"/>
</dbReference>
<dbReference type="InterPro" id="IPR056229">
    <property type="entry name" value="Ig_TMM62"/>
</dbReference>
<evidence type="ECO:0000313" key="5">
    <source>
        <dbReference type="Proteomes" id="UP000198287"/>
    </source>
</evidence>
<dbReference type="EMBL" id="LNIX01000001">
    <property type="protein sequence ID" value="OXA61697.1"/>
    <property type="molecule type" value="Genomic_DNA"/>
</dbReference>
<dbReference type="SUPFAM" id="SSF56300">
    <property type="entry name" value="Metallo-dependent phosphatases"/>
    <property type="match status" value="1"/>
</dbReference>
<feature type="transmembrane region" description="Helical" evidence="1">
    <location>
        <begin position="510"/>
        <end position="528"/>
    </location>
</feature>
<dbReference type="STRING" id="158441.A0A226EX19"/>
<evidence type="ECO:0000259" key="3">
    <source>
        <dbReference type="Pfam" id="PF24384"/>
    </source>
</evidence>
<proteinExistence type="predicted"/>
<name>A0A226EX19_FOLCA</name>
<dbReference type="Pfam" id="PF00149">
    <property type="entry name" value="Metallophos"/>
    <property type="match status" value="1"/>
</dbReference>
<dbReference type="PANTHER" id="PTHR14795">
    <property type="entry name" value="HELICASE RELATED"/>
    <property type="match status" value="1"/>
</dbReference>
<dbReference type="InterPro" id="IPR004843">
    <property type="entry name" value="Calcineurin-like_PHP"/>
</dbReference>
<dbReference type="InterPro" id="IPR029052">
    <property type="entry name" value="Metallo-depent_PP-like"/>
</dbReference>
<dbReference type="AlphaFoldDB" id="A0A226EX19"/>
<feature type="domain" description="Calcineurin-like phosphoesterase" evidence="2">
    <location>
        <begin position="70"/>
        <end position="281"/>
    </location>
</feature>
<evidence type="ECO:0000313" key="4">
    <source>
        <dbReference type="EMBL" id="OXA61697.1"/>
    </source>
</evidence>
<feature type="transmembrane region" description="Helical" evidence="1">
    <location>
        <begin position="452"/>
        <end position="472"/>
    </location>
</feature>
<protein>
    <submittedName>
        <fullName evidence="4">Transmembrane protein 62</fullName>
    </submittedName>
</protein>
<feature type="transmembrane region" description="Helical" evidence="1">
    <location>
        <begin position="625"/>
        <end position="645"/>
    </location>
</feature>
<feature type="transmembrane region" description="Helical" evidence="1">
    <location>
        <begin position="554"/>
        <end position="580"/>
    </location>
</feature>
<dbReference type="Pfam" id="PF24384">
    <property type="entry name" value="Ig_TMM62"/>
    <property type="match status" value="1"/>
</dbReference>
<feature type="domain" description="TMEM62 Ig-like" evidence="3">
    <location>
        <begin position="330"/>
        <end position="426"/>
    </location>
</feature>
<dbReference type="Proteomes" id="UP000198287">
    <property type="component" value="Unassembled WGS sequence"/>
</dbReference>
<keyword evidence="1 4" id="KW-0812">Transmembrane</keyword>